<comment type="caution">
    <text evidence="2">The sequence shown here is derived from an EMBL/GenBank/DDBJ whole genome shotgun (WGS) entry which is preliminary data.</text>
</comment>
<feature type="chain" id="PRO_5045876766" evidence="1">
    <location>
        <begin position="22"/>
        <end position="93"/>
    </location>
</feature>
<reference evidence="2 3" key="1">
    <citation type="submission" date="2021-11" db="EMBL/GenBank/DDBJ databases">
        <authorList>
            <person name="Oh E.-T."/>
            <person name="Kim S.-B."/>
        </authorList>
    </citation>
    <scope>NUCLEOTIDE SEQUENCE [LARGE SCALE GENOMIC DNA]</scope>
    <source>
        <strain evidence="2 3">MMS20-SJTR3</strain>
    </source>
</reference>
<keyword evidence="3" id="KW-1185">Reference proteome</keyword>
<name>A0ABS8K6K2_9BURK</name>
<dbReference type="Pfam" id="PF13663">
    <property type="entry name" value="DUF4148"/>
    <property type="match status" value="1"/>
</dbReference>
<proteinExistence type="predicted"/>
<dbReference type="RefSeq" id="WP_230513808.1">
    <property type="nucleotide sequence ID" value="NZ_JAJITD010000032.1"/>
</dbReference>
<dbReference type="EMBL" id="JAJITD010000032">
    <property type="protein sequence ID" value="MCC8397554.1"/>
    <property type="molecule type" value="Genomic_DNA"/>
</dbReference>
<accession>A0ABS8K6K2</accession>
<feature type="signal peptide" evidence="1">
    <location>
        <begin position="1"/>
        <end position="21"/>
    </location>
</feature>
<evidence type="ECO:0000313" key="2">
    <source>
        <dbReference type="EMBL" id="MCC8397554.1"/>
    </source>
</evidence>
<evidence type="ECO:0000256" key="1">
    <source>
        <dbReference type="SAM" id="SignalP"/>
    </source>
</evidence>
<sequence length="93" mass="9470">MNKFSLAALSFVVLAASTASAGALAQGKTRAQVYQELIEAQQNGLDYITDASYPDVNPMFAPLVEQRKQALAAQAAAAASRVATSGAPAAGAN</sequence>
<keyword evidence="1" id="KW-0732">Signal</keyword>
<gene>
    <name evidence="2" type="ORF">LJ656_33940</name>
</gene>
<dbReference type="InterPro" id="IPR025421">
    <property type="entry name" value="DUF4148"/>
</dbReference>
<protein>
    <submittedName>
        <fullName evidence="2">DUF4148 domain-containing protein</fullName>
    </submittedName>
</protein>
<evidence type="ECO:0000313" key="3">
    <source>
        <dbReference type="Proteomes" id="UP001431019"/>
    </source>
</evidence>
<organism evidence="2 3">
    <name type="scientific">Paraburkholderia sejongensis</name>
    <dbReference type="NCBI Taxonomy" id="2886946"/>
    <lineage>
        <taxon>Bacteria</taxon>
        <taxon>Pseudomonadati</taxon>
        <taxon>Pseudomonadota</taxon>
        <taxon>Betaproteobacteria</taxon>
        <taxon>Burkholderiales</taxon>
        <taxon>Burkholderiaceae</taxon>
        <taxon>Paraburkholderia</taxon>
    </lineage>
</organism>
<dbReference type="Proteomes" id="UP001431019">
    <property type="component" value="Unassembled WGS sequence"/>
</dbReference>